<name>C7GFQ4_9FIRM</name>
<organism evidence="1 2">
    <name type="scientific">Roseburia intestinalis L1-82</name>
    <dbReference type="NCBI Taxonomy" id="536231"/>
    <lineage>
        <taxon>Bacteria</taxon>
        <taxon>Bacillati</taxon>
        <taxon>Bacillota</taxon>
        <taxon>Clostridia</taxon>
        <taxon>Lachnospirales</taxon>
        <taxon>Lachnospiraceae</taxon>
        <taxon>Roseburia</taxon>
    </lineage>
</organism>
<dbReference type="Proteomes" id="UP000004828">
    <property type="component" value="Unassembled WGS sequence"/>
</dbReference>
<accession>C7GFQ4</accession>
<dbReference type="AlphaFoldDB" id="C7GFQ4"/>
<dbReference type="EMBL" id="ABYJ02000214">
    <property type="protein sequence ID" value="EEU99348.1"/>
    <property type="molecule type" value="Genomic_DNA"/>
</dbReference>
<evidence type="ECO:0000313" key="1">
    <source>
        <dbReference type="EMBL" id="EEU99348.1"/>
    </source>
</evidence>
<comment type="caution">
    <text evidence="1">The sequence shown here is derived from an EMBL/GenBank/DDBJ whole genome shotgun (WGS) entry which is preliminary data.</text>
</comment>
<reference evidence="1 2" key="1">
    <citation type="submission" date="2009-08" db="EMBL/GenBank/DDBJ databases">
        <authorList>
            <person name="Weinstock G."/>
            <person name="Sodergren E."/>
            <person name="Clifton S."/>
            <person name="Fulton L."/>
            <person name="Fulton B."/>
            <person name="Courtney L."/>
            <person name="Fronick C."/>
            <person name="Harrison M."/>
            <person name="Strong C."/>
            <person name="Farmer C."/>
            <person name="Delahaunty K."/>
            <person name="Markovic C."/>
            <person name="Hall O."/>
            <person name="Minx P."/>
            <person name="Tomlinson C."/>
            <person name="Mitreva M."/>
            <person name="Nelson J."/>
            <person name="Hou S."/>
            <person name="Wollam A."/>
            <person name="Pepin K.H."/>
            <person name="Johnson M."/>
            <person name="Bhonagiri V."/>
            <person name="Nash W.E."/>
            <person name="Warren W."/>
            <person name="Chinwalla A."/>
            <person name="Mardis E.R."/>
            <person name="Wilson R.K."/>
        </authorList>
    </citation>
    <scope>NUCLEOTIDE SEQUENCE [LARGE SCALE GENOMIC DNA]</scope>
    <source>
        <strain evidence="1 2">L1-82</strain>
    </source>
</reference>
<dbReference type="HOGENOM" id="CLU_3239063_0_0_9"/>
<proteinExistence type="predicted"/>
<protein>
    <submittedName>
        <fullName evidence="1">Uncharacterized protein</fullName>
    </submittedName>
</protein>
<evidence type="ECO:0000313" key="2">
    <source>
        <dbReference type="Proteomes" id="UP000004828"/>
    </source>
</evidence>
<gene>
    <name evidence="1" type="ORF">ROSINTL182_08761</name>
</gene>
<sequence>MRVKHRERKDDENDIIFQCGWYRGILRDFAPEKHMLFRGFLYS</sequence>